<dbReference type="AlphaFoldDB" id="A0A4U0XEH2"/>
<keyword evidence="2" id="KW-1185">Reference proteome</keyword>
<organism evidence="1 2">
    <name type="scientific">Friedmanniomyces simplex</name>
    <dbReference type="NCBI Taxonomy" id="329884"/>
    <lineage>
        <taxon>Eukaryota</taxon>
        <taxon>Fungi</taxon>
        <taxon>Dikarya</taxon>
        <taxon>Ascomycota</taxon>
        <taxon>Pezizomycotina</taxon>
        <taxon>Dothideomycetes</taxon>
        <taxon>Dothideomycetidae</taxon>
        <taxon>Mycosphaerellales</taxon>
        <taxon>Teratosphaeriaceae</taxon>
        <taxon>Friedmanniomyces</taxon>
    </lineage>
</organism>
<dbReference type="EMBL" id="NAJQ01000199">
    <property type="protein sequence ID" value="TKA75260.1"/>
    <property type="molecule type" value="Genomic_DNA"/>
</dbReference>
<comment type="caution">
    <text evidence="1">The sequence shown here is derived from an EMBL/GenBank/DDBJ whole genome shotgun (WGS) entry which is preliminary data.</text>
</comment>
<evidence type="ECO:0000313" key="2">
    <source>
        <dbReference type="Proteomes" id="UP000309340"/>
    </source>
</evidence>
<sequence>MDSTNPAPYQRDGSMTSLHNIPPLYLFTPDPAPTPLPLAAAPAVPAAKTGKQAPVSRYRELFARQAEAKAVKAAEKTFWMVKAARDAAAAAARISPAKDVPVLGYGKGEGYGEYDVYGGQKVGAGLFTGAVYYGVPAADRTRVVCECCVALEEEQAEEEKDEGVYMWLARKGFTNQW</sequence>
<proteinExistence type="predicted"/>
<reference evidence="1 2" key="1">
    <citation type="submission" date="2017-03" db="EMBL/GenBank/DDBJ databases">
        <title>Genomes of endolithic fungi from Antarctica.</title>
        <authorList>
            <person name="Coleine C."/>
            <person name="Masonjones S."/>
            <person name="Stajich J.E."/>
        </authorList>
    </citation>
    <scope>NUCLEOTIDE SEQUENCE [LARGE SCALE GENOMIC DNA]</scope>
    <source>
        <strain evidence="1 2">CCFEE 5184</strain>
    </source>
</reference>
<name>A0A4U0XEH2_9PEZI</name>
<dbReference type="Proteomes" id="UP000309340">
    <property type="component" value="Unassembled WGS sequence"/>
</dbReference>
<protein>
    <submittedName>
        <fullName evidence="1">Uncharacterized protein</fullName>
    </submittedName>
</protein>
<gene>
    <name evidence="1" type="ORF">B0A55_05757</name>
</gene>
<evidence type="ECO:0000313" key="1">
    <source>
        <dbReference type="EMBL" id="TKA75260.1"/>
    </source>
</evidence>
<accession>A0A4U0XEH2</accession>